<dbReference type="AlphaFoldDB" id="A0A4R8RR87"/>
<feature type="compositionally biased region" description="Low complexity" evidence="1">
    <location>
        <begin position="236"/>
        <end position="260"/>
    </location>
</feature>
<dbReference type="EMBL" id="RYZW01000005">
    <property type="protein sequence ID" value="TDZ74129.1"/>
    <property type="molecule type" value="Genomic_DNA"/>
</dbReference>
<accession>A0A4R8RR87</accession>
<organism evidence="2 3">
    <name type="scientific">Colletotrichum trifolii</name>
    <dbReference type="NCBI Taxonomy" id="5466"/>
    <lineage>
        <taxon>Eukaryota</taxon>
        <taxon>Fungi</taxon>
        <taxon>Dikarya</taxon>
        <taxon>Ascomycota</taxon>
        <taxon>Pezizomycotina</taxon>
        <taxon>Sordariomycetes</taxon>
        <taxon>Hypocreomycetidae</taxon>
        <taxon>Glomerellales</taxon>
        <taxon>Glomerellaceae</taxon>
        <taxon>Colletotrichum</taxon>
        <taxon>Colletotrichum orbiculare species complex</taxon>
    </lineage>
</organism>
<dbReference type="Proteomes" id="UP000295703">
    <property type="component" value="Unassembled WGS sequence"/>
</dbReference>
<reference evidence="2 3" key="1">
    <citation type="submission" date="2018-12" db="EMBL/GenBank/DDBJ databases">
        <title>Genome sequence and assembly of Colletotrichum trifolii.</title>
        <authorList>
            <person name="Gan P."/>
            <person name="Shirasu K."/>
        </authorList>
    </citation>
    <scope>NUCLEOTIDE SEQUENCE [LARGE SCALE GENOMIC DNA]</scope>
    <source>
        <strain evidence="2 3">543-2</strain>
    </source>
</reference>
<protein>
    <submittedName>
        <fullName evidence="2">Uncharacterized protein</fullName>
    </submittedName>
</protein>
<comment type="caution">
    <text evidence="2">The sequence shown here is derived from an EMBL/GenBank/DDBJ whole genome shotgun (WGS) entry which is preliminary data.</text>
</comment>
<keyword evidence="3" id="KW-1185">Reference proteome</keyword>
<evidence type="ECO:0000256" key="1">
    <source>
        <dbReference type="SAM" id="MobiDB-lite"/>
    </source>
</evidence>
<sequence length="268" mass="29021">MIALAIGTPRCFSKQGTFVYGYLTTNSHHPSHLTFNFAGTTVQVRTAQADQYCESLRPTLVSATLAGTLRRSEDCLIGASASFVATSREPSHGIVMRRLGRGVTSEEHIRYPWYRCLDGDSLAEPSAQAEHPRNLIAFFKNSSLLESEWCPISQEPRVGRYTGDHATISSANPAAIVLQPANMRAIAHVIIHLLIAVRAAAQTCLFCPASSNSQKRQPNNLSGTDAAARHSKSEHTATSSSSCTDLHPSRTASPRSRPAALPAMIKPR</sequence>
<evidence type="ECO:0000313" key="3">
    <source>
        <dbReference type="Proteomes" id="UP000295703"/>
    </source>
</evidence>
<proteinExistence type="predicted"/>
<feature type="region of interest" description="Disordered" evidence="1">
    <location>
        <begin position="210"/>
        <end position="268"/>
    </location>
</feature>
<name>A0A4R8RR87_COLTR</name>
<evidence type="ECO:0000313" key="2">
    <source>
        <dbReference type="EMBL" id="TDZ74129.1"/>
    </source>
</evidence>
<gene>
    <name evidence="2" type="ORF">CTRI78_v001061</name>
</gene>
<feature type="compositionally biased region" description="Polar residues" evidence="1">
    <location>
        <begin position="210"/>
        <end position="223"/>
    </location>
</feature>